<accession>A0A0L8AD30</accession>
<dbReference type="InterPro" id="IPR022109">
    <property type="entry name" value="DUF3649"/>
</dbReference>
<name>A0A0L8AD30_9GAMM</name>
<evidence type="ECO:0000313" key="3">
    <source>
        <dbReference type="Proteomes" id="UP000036890"/>
    </source>
</evidence>
<dbReference type="RefSeq" id="WP_010485492.1">
    <property type="nucleotide sequence ID" value="NZ_AJLO02000015.1"/>
</dbReference>
<keyword evidence="1" id="KW-1133">Transmembrane helix</keyword>
<dbReference type="EMBL" id="AJLO02000015">
    <property type="protein sequence ID" value="KOF00132.1"/>
    <property type="molecule type" value="Genomic_DNA"/>
</dbReference>
<dbReference type="AlphaFoldDB" id="A0A0L8AD30"/>
<comment type="caution">
    <text evidence="2">The sequence shown here is derived from an EMBL/GenBank/DDBJ whole genome shotgun (WGS) entry which is preliminary data.</text>
</comment>
<feature type="transmembrane region" description="Helical" evidence="1">
    <location>
        <begin position="48"/>
        <end position="68"/>
    </location>
</feature>
<reference evidence="2 3" key="1">
    <citation type="journal article" date="2012" name="J. Bacteriol.">
        <title>Genome sequence of a novel nicotine-degrading strain, Pseudomonas geniculata N1.</title>
        <authorList>
            <person name="Tang H."/>
            <person name="Yu H."/>
            <person name="Tai C."/>
            <person name="Huang K."/>
            <person name="Liu Y."/>
            <person name="Wang L."/>
            <person name="Yao Y."/>
            <person name="Wu G."/>
            <person name="Xu P."/>
        </authorList>
    </citation>
    <scope>NUCLEOTIDE SEQUENCE [LARGE SCALE GENOMIC DNA]</scope>
    <source>
        <strain evidence="2 3">N1</strain>
    </source>
</reference>
<proteinExistence type="predicted"/>
<keyword evidence="1" id="KW-0812">Transmembrane</keyword>
<evidence type="ECO:0000256" key="1">
    <source>
        <dbReference type="SAM" id="Phobius"/>
    </source>
</evidence>
<feature type="transmembrane region" description="Helical" evidence="1">
    <location>
        <begin position="20"/>
        <end position="42"/>
    </location>
</feature>
<dbReference type="OrthoDB" id="1684279at2"/>
<sequence>MTVSRTASALAWLPLVSRIIAALFGGYVLAALCSIAALALPIDGRQAVFTGMLASFLLYAGAVVWVFAVRSARRAWIGLIVIALPLWLVAQSVANGGAA</sequence>
<feature type="transmembrane region" description="Helical" evidence="1">
    <location>
        <begin position="75"/>
        <end position="94"/>
    </location>
</feature>
<dbReference type="Proteomes" id="UP000036890">
    <property type="component" value="Unassembled WGS sequence"/>
</dbReference>
<keyword evidence="1" id="KW-0472">Membrane</keyword>
<gene>
    <name evidence="2" type="ORF">W7K_07250</name>
</gene>
<dbReference type="Pfam" id="PF12365">
    <property type="entry name" value="DUF3649"/>
    <property type="match status" value="1"/>
</dbReference>
<protein>
    <submittedName>
        <fullName evidence="2">Iron uptake protein</fullName>
    </submittedName>
</protein>
<evidence type="ECO:0000313" key="2">
    <source>
        <dbReference type="EMBL" id="KOF00132.1"/>
    </source>
</evidence>
<organism evidence="2 3">
    <name type="scientific">Stenotrophomonas geniculata N1</name>
    <dbReference type="NCBI Taxonomy" id="1167641"/>
    <lineage>
        <taxon>Bacteria</taxon>
        <taxon>Pseudomonadati</taxon>
        <taxon>Pseudomonadota</taxon>
        <taxon>Gammaproteobacteria</taxon>
        <taxon>Lysobacterales</taxon>
        <taxon>Lysobacteraceae</taxon>
        <taxon>Stenotrophomonas</taxon>
    </lineage>
</organism>